<proteinExistence type="predicted"/>
<accession>A0A133VJW0</accession>
<feature type="domain" description="Non-structural maintenance of chromosome element 4 C-terminal" evidence="1">
    <location>
        <begin position="191"/>
        <end position="263"/>
    </location>
</feature>
<reference evidence="2 3" key="1">
    <citation type="journal article" date="2016" name="Sci. Rep.">
        <title>Metabolic traits of an uncultured archaeal lineage -MSBL1- from brine pools of the Red Sea.</title>
        <authorList>
            <person name="Mwirichia R."/>
            <person name="Alam I."/>
            <person name="Rashid M."/>
            <person name="Vinu M."/>
            <person name="Ba-Alawi W."/>
            <person name="Anthony Kamau A."/>
            <person name="Kamanda Ngugi D."/>
            <person name="Goker M."/>
            <person name="Klenk H.P."/>
            <person name="Bajic V."/>
            <person name="Stingl U."/>
        </authorList>
    </citation>
    <scope>NUCLEOTIDE SEQUENCE [LARGE SCALE GENOMIC DNA]</scope>
    <source>
        <strain evidence="2">SCGC-AAA382C18</strain>
    </source>
</reference>
<gene>
    <name evidence="2" type="ORF">AKJ52_01700</name>
</gene>
<name>A0A133VJW0_9EURY</name>
<protein>
    <recommendedName>
        <fullName evidence="1">Non-structural maintenance of chromosome element 4 C-terminal domain-containing protein</fullName>
    </recommendedName>
</protein>
<organism evidence="2 3">
    <name type="scientific">candidate division MSBL1 archaeon SCGC-AAA382C18</name>
    <dbReference type="NCBI Taxonomy" id="1698281"/>
    <lineage>
        <taxon>Archaea</taxon>
        <taxon>Methanobacteriati</taxon>
        <taxon>Methanobacteriota</taxon>
        <taxon>candidate division MSBL1</taxon>
    </lineage>
</organism>
<evidence type="ECO:0000313" key="2">
    <source>
        <dbReference type="EMBL" id="KXB06732.1"/>
    </source>
</evidence>
<comment type="caution">
    <text evidence="2">The sequence shown here is derived from an EMBL/GenBank/DDBJ whole genome shotgun (WGS) entry which is preliminary data.</text>
</comment>
<keyword evidence="3" id="KW-1185">Reference proteome</keyword>
<dbReference type="Pfam" id="PF08743">
    <property type="entry name" value="Nse4_C"/>
    <property type="match status" value="1"/>
</dbReference>
<dbReference type="InterPro" id="IPR014854">
    <property type="entry name" value="Nse4_C"/>
</dbReference>
<evidence type="ECO:0000259" key="1">
    <source>
        <dbReference type="Pfam" id="PF08743"/>
    </source>
</evidence>
<sequence>MVSKKRKEELMERIIDLSESVKNHEVDPFEVDVEDFLKRLEKIFPEEENPEELLLDIRAMLGLTDVISQQEDWIKHKSSLLHFDPMLVNMKVKELSKKKLAYVLVESWHPTIEMESIAKPGIEDAIEYWEDLEPISERGAELDTEEVPPGEISKEDLAEYGFQSNEDFDEKIEEKWDELKKETDEENKIPYWNFVDSDDYKETIKNAWLTSFLISYGYAKIEISPLEEEITLKAREKRKTPSEETGTSIPIAISYDEWKDRREKNE</sequence>
<dbReference type="EMBL" id="LHYF01000026">
    <property type="protein sequence ID" value="KXB06732.1"/>
    <property type="molecule type" value="Genomic_DNA"/>
</dbReference>
<evidence type="ECO:0000313" key="3">
    <source>
        <dbReference type="Proteomes" id="UP000070404"/>
    </source>
</evidence>
<dbReference type="Proteomes" id="UP000070404">
    <property type="component" value="Unassembled WGS sequence"/>
</dbReference>
<dbReference type="AlphaFoldDB" id="A0A133VJW0"/>